<keyword evidence="7" id="KW-1185">Reference proteome</keyword>
<dbReference type="InterPro" id="IPR000551">
    <property type="entry name" value="MerR-type_HTH_dom"/>
</dbReference>
<evidence type="ECO:0000256" key="3">
    <source>
        <dbReference type="ARBA" id="ARBA00023125"/>
    </source>
</evidence>
<evidence type="ECO:0000256" key="1">
    <source>
        <dbReference type="ARBA" id="ARBA00022491"/>
    </source>
</evidence>
<evidence type="ECO:0000256" key="4">
    <source>
        <dbReference type="ARBA" id="ARBA00023163"/>
    </source>
</evidence>
<keyword evidence="1" id="KW-0678">Repressor</keyword>
<dbReference type="Pfam" id="PF13411">
    <property type="entry name" value="MerR_1"/>
    <property type="match status" value="1"/>
</dbReference>
<dbReference type="EMBL" id="JPEO01000001">
    <property type="protein sequence ID" value="KFZ38944.1"/>
    <property type="molecule type" value="Genomic_DNA"/>
</dbReference>
<dbReference type="RefSeq" id="WP_037438684.1">
    <property type="nucleotide sequence ID" value="NZ_JPEO01000001.1"/>
</dbReference>
<dbReference type="SUPFAM" id="SSF46955">
    <property type="entry name" value="Putative DNA-binding domain"/>
    <property type="match status" value="1"/>
</dbReference>
<dbReference type="PANTHER" id="PTHR30204">
    <property type="entry name" value="REDOX-CYCLING DRUG-SENSING TRANSCRIPTIONAL ACTIVATOR SOXR"/>
    <property type="match status" value="1"/>
</dbReference>
<evidence type="ECO:0000256" key="2">
    <source>
        <dbReference type="ARBA" id="ARBA00023015"/>
    </source>
</evidence>
<dbReference type="SMART" id="SM00422">
    <property type="entry name" value="HTH_MERR"/>
    <property type="match status" value="1"/>
</dbReference>
<keyword evidence="2" id="KW-0805">Transcription regulation</keyword>
<sequence>MYSIGEVSNMFQLTVPTLRYYDQQGLFPNLKRSESGVRSFCQNDLESIRVIEYLKKAGMSLKDIRTFIDWCHEGDGTLVDRQNMFLDKLAVVQAEIAELNRVQDLLKFKAWYYTQAVAENTEARIKHIQPQDMPEEIRKAYENSHAELQCPKVSPR</sequence>
<dbReference type="InterPro" id="IPR009061">
    <property type="entry name" value="DNA-bd_dom_put_sf"/>
</dbReference>
<dbReference type="PROSITE" id="PS50937">
    <property type="entry name" value="HTH_MERR_2"/>
    <property type="match status" value="1"/>
</dbReference>
<dbReference type="Gene3D" id="1.10.1660.10">
    <property type="match status" value="1"/>
</dbReference>
<reference evidence="6 7" key="1">
    <citation type="submission" date="2014-06" db="EMBL/GenBank/DDBJ databases">
        <title>Shewanella sp. YQH10.</title>
        <authorList>
            <person name="Liu Y."/>
            <person name="Zeng R."/>
        </authorList>
    </citation>
    <scope>NUCLEOTIDE SEQUENCE [LARGE SCALE GENOMIC DNA]</scope>
    <source>
        <strain evidence="6 7">YQH10</strain>
    </source>
</reference>
<dbReference type="PANTHER" id="PTHR30204:SF69">
    <property type="entry name" value="MERR-FAMILY TRANSCRIPTIONAL REGULATOR"/>
    <property type="match status" value="1"/>
</dbReference>
<comment type="caution">
    <text evidence="6">The sequence shown here is derived from an EMBL/GenBank/DDBJ whole genome shotgun (WGS) entry which is preliminary data.</text>
</comment>
<name>A0A094JLL5_9GAMM</name>
<organism evidence="6 7">
    <name type="scientific">Shewanella mangrovi</name>
    <dbReference type="NCBI Taxonomy" id="1515746"/>
    <lineage>
        <taxon>Bacteria</taxon>
        <taxon>Pseudomonadati</taxon>
        <taxon>Pseudomonadota</taxon>
        <taxon>Gammaproteobacteria</taxon>
        <taxon>Alteromonadales</taxon>
        <taxon>Shewanellaceae</taxon>
        <taxon>Shewanella</taxon>
    </lineage>
</organism>
<keyword evidence="3" id="KW-0238">DNA-binding</keyword>
<dbReference type="eggNOG" id="COG0789">
    <property type="taxonomic scope" value="Bacteria"/>
</dbReference>
<dbReference type="Proteomes" id="UP000029264">
    <property type="component" value="Unassembled WGS sequence"/>
</dbReference>
<evidence type="ECO:0000313" key="6">
    <source>
        <dbReference type="EMBL" id="KFZ38944.1"/>
    </source>
</evidence>
<dbReference type="InterPro" id="IPR047057">
    <property type="entry name" value="MerR_fam"/>
</dbReference>
<dbReference type="OrthoDB" id="9808480at2"/>
<dbReference type="GO" id="GO:0003700">
    <property type="term" value="F:DNA-binding transcription factor activity"/>
    <property type="evidence" value="ECO:0007669"/>
    <property type="project" value="InterPro"/>
</dbReference>
<accession>A0A094JLL5</accession>
<dbReference type="AlphaFoldDB" id="A0A094JLL5"/>
<evidence type="ECO:0000313" key="7">
    <source>
        <dbReference type="Proteomes" id="UP000029264"/>
    </source>
</evidence>
<feature type="domain" description="HTH merR-type" evidence="5">
    <location>
        <begin position="1"/>
        <end position="70"/>
    </location>
</feature>
<evidence type="ECO:0000259" key="5">
    <source>
        <dbReference type="PROSITE" id="PS50937"/>
    </source>
</evidence>
<dbReference type="GO" id="GO:0003677">
    <property type="term" value="F:DNA binding"/>
    <property type="evidence" value="ECO:0007669"/>
    <property type="project" value="UniProtKB-KW"/>
</dbReference>
<gene>
    <name evidence="6" type="ORF">HR45_00635</name>
</gene>
<dbReference type="STRING" id="1515746.HR45_00635"/>
<keyword evidence="4" id="KW-0804">Transcription</keyword>
<dbReference type="CDD" id="cd01109">
    <property type="entry name" value="HTH_YyaN"/>
    <property type="match status" value="1"/>
</dbReference>
<protein>
    <submittedName>
        <fullName evidence="6">MerR family transcriptional regulator</fullName>
    </submittedName>
</protein>
<proteinExistence type="predicted"/>